<dbReference type="InterPro" id="IPR029069">
    <property type="entry name" value="HotDog_dom_sf"/>
</dbReference>
<accession>A0A7W3QS78</accession>
<feature type="domain" description="FAS1-like dehydratase" evidence="1">
    <location>
        <begin position="27"/>
        <end position="154"/>
    </location>
</feature>
<sequence>MIRTLGEFEAAYRKGLGVPLPPRPWRTVSEEWLQRFGDGVGDHNPLFRDPGYAEQARYGTLVASPAFLFSIEFGANAAIWGHIPEEEVATKDLTLLYLGSGIEWHRPIWLGDRVRGVETPVEIRRTSMPQVGEACVCVGRTEYWNSRQELVATMRTNMLRFPNPGRGVESTPITGAERRIAPDPLVWERRRRGGEPLFWEDVKEGGPVPDLPKGTYTTTELYLFAHAVLSTRRSRHVDEGTIDMGAGGRADPEYARSNRAQAASFDYGPQRICWLIQAVTDWMGDHGTLLRLDSRLRRPNLVGDTNTVRGSVARVHRDGDDLLAEIDVENVNQAGTVTASGRATVRLPAQGTDLAPAFPQTGEHRPGMYG</sequence>
<evidence type="ECO:0000259" key="1">
    <source>
        <dbReference type="Pfam" id="PF13452"/>
    </source>
</evidence>
<dbReference type="AlphaFoldDB" id="A0A7W3QS78"/>
<keyword evidence="3" id="KW-1185">Reference proteome</keyword>
<gene>
    <name evidence="2" type="ORF">HNR61_009050</name>
</gene>
<evidence type="ECO:0000313" key="2">
    <source>
        <dbReference type="EMBL" id="MBA8957357.1"/>
    </source>
</evidence>
<dbReference type="Proteomes" id="UP000572680">
    <property type="component" value="Unassembled WGS sequence"/>
</dbReference>
<dbReference type="Gene3D" id="3.10.129.10">
    <property type="entry name" value="Hotdog Thioesterase"/>
    <property type="match status" value="2"/>
</dbReference>
<name>A0A7W3QS78_ACTNM</name>
<evidence type="ECO:0000313" key="3">
    <source>
        <dbReference type="Proteomes" id="UP000572680"/>
    </source>
</evidence>
<comment type="caution">
    <text evidence="2">The sequence shown here is derived from an EMBL/GenBank/DDBJ whole genome shotgun (WGS) entry which is preliminary data.</text>
</comment>
<dbReference type="Pfam" id="PF13452">
    <property type="entry name" value="FAS1_DH_region"/>
    <property type="match status" value="1"/>
</dbReference>
<reference evidence="2 3" key="1">
    <citation type="submission" date="2020-08" db="EMBL/GenBank/DDBJ databases">
        <title>Genomic Encyclopedia of Type Strains, Phase IV (KMG-IV): sequencing the most valuable type-strain genomes for metagenomic binning, comparative biology and taxonomic classification.</title>
        <authorList>
            <person name="Goeker M."/>
        </authorList>
    </citation>
    <scope>NUCLEOTIDE SEQUENCE [LARGE SCALE GENOMIC DNA]</scope>
    <source>
        <strain evidence="2 3">DSM 44197</strain>
    </source>
</reference>
<proteinExistence type="predicted"/>
<dbReference type="RefSeq" id="WP_182849184.1">
    <property type="nucleotide sequence ID" value="NZ_BAAALP010000047.1"/>
</dbReference>
<protein>
    <submittedName>
        <fullName evidence="2">Acyl dehydratase</fullName>
    </submittedName>
</protein>
<dbReference type="EMBL" id="JACJIA010000022">
    <property type="protein sequence ID" value="MBA8957357.1"/>
    <property type="molecule type" value="Genomic_DNA"/>
</dbReference>
<organism evidence="2 3">
    <name type="scientific">Actinomadura namibiensis</name>
    <dbReference type="NCBI Taxonomy" id="182080"/>
    <lineage>
        <taxon>Bacteria</taxon>
        <taxon>Bacillati</taxon>
        <taxon>Actinomycetota</taxon>
        <taxon>Actinomycetes</taxon>
        <taxon>Streptosporangiales</taxon>
        <taxon>Thermomonosporaceae</taxon>
        <taxon>Actinomadura</taxon>
    </lineage>
</organism>
<dbReference type="InterPro" id="IPR039569">
    <property type="entry name" value="FAS1-like_DH_region"/>
</dbReference>
<dbReference type="CDD" id="cd03441">
    <property type="entry name" value="R_hydratase_like"/>
    <property type="match status" value="1"/>
</dbReference>
<dbReference type="SUPFAM" id="SSF54637">
    <property type="entry name" value="Thioesterase/thiol ester dehydrase-isomerase"/>
    <property type="match status" value="2"/>
</dbReference>